<dbReference type="OrthoDB" id="275586at2759"/>
<keyword evidence="1" id="KW-1133">Transmembrane helix</keyword>
<reference evidence="3" key="1">
    <citation type="submission" date="2015-09" db="EMBL/GenBank/DDBJ databases">
        <authorList>
            <consortium name="Pathogen Informatics"/>
        </authorList>
    </citation>
    <scope>NUCLEOTIDE SEQUENCE [LARGE SCALE GENOMIC DNA]</scope>
    <source>
        <strain evidence="3">Lake Konstanz</strain>
    </source>
</reference>
<evidence type="ECO:0000256" key="1">
    <source>
        <dbReference type="SAM" id="Phobius"/>
    </source>
</evidence>
<dbReference type="OMA" id="TWGIFYW"/>
<feature type="transmembrane region" description="Helical" evidence="1">
    <location>
        <begin position="87"/>
        <end position="113"/>
    </location>
</feature>
<organism evidence="2 3">
    <name type="scientific">Bodo saltans</name>
    <name type="common">Flagellated protozoan</name>
    <dbReference type="NCBI Taxonomy" id="75058"/>
    <lineage>
        <taxon>Eukaryota</taxon>
        <taxon>Discoba</taxon>
        <taxon>Euglenozoa</taxon>
        <taxon>Kinetoplastea</taxon>
        <taxon>Metakinetoplastina</taxon>
        <taxon>Eubodonida</taxon>
        <taxon>Bodonidae</taxon>
        <taxon>Bodo</taxon>
    </lineage>
</organism>
<protein>
    <submittedName>
        <fullName evidence="2">Transmembrane protein, putative</fullName>
    </submittedName>
</protein>
<proteinExistence type="predicted"/>
<dbReference type="EMBL" id="CYKH01000211">
    <property type="protein sequence ID" value="CUE91138.1"/>
    <property type="molecule type" value="Genomic_DNA"/>
</dbReference>
<dbReference type="Proteomes" id="UP000051952">
    <property type="component" value="Unassembled WGS sequence"/>
</dbReference>
<sequence length="130" mass="14473">MRRSIQALRFRATTVSRGSSNTPVSAPAVAKEGEFKMEAMVTQQRSGFEYHGSAKGGEVGARNEAAFMNYEAFNPKSVTQKFAMPHLINLLTVLPVYGGVFVLGSVSWGIFFWDLHAKKHYESIKIERSQ</sequence>
<accession>A0A0S4IJQ1</accession>
<evidence type="ECO:0000313" key="3">
    <source>
        <dbReference type="Proteomes" id="UP000051952"/>
    </source>
</evidence>
<evidence type="ECO:0000313" key="2">
    <source>
        <dbReference type="EMBL" id="CUE91138.1"/>
    </source>
</evidence>
<dbReference type="AlphaFoldDB" id="A0A0S4IJQ1"/>
<gene>
    <name evidence="2" type="ORF">BSAL_57325</name>
</gene>
<keyword evidence="3" id="KW-1185">Reference proteome</keyword>
<name>A0A0S4IJQ1_BODSA</name>
<dbReference type="VEuPathDB" id="TriTrypDB:BSAL_57325"/>
<keyword evidence="1 2" id="KW-0812">Transmembrane</keyword>
<keyword evidence="1" id="KW-0472">Membrane</keyword>